<keyword evidence="6" id="KW-1185">Reference proteome</keyword>
<evidence type="ECO:0000256" key="3">
    <source>
        <dbReference type="ARBA" id="ARBA00023212"/>
    </source>
</evidence>
<feature type="compositionally biased region" description="Low complexity" evidence="4">
    <location>
        <begin position="333"/>
        <end position="357"/>
    </location>
</feature>
<dbReference type="Pfam" id="PF13516">
    <property type="entry name" value="LRR_6"/>
    <property type="match status" value="4"/>
</dbReference>
<dbReference type="PANTHER" id="PTHR24107:SF2">
    <property type="entry name" value="NLR FAMILY CARD DOMAIN CONTAINING 3"/>
    <property type="match status" value="1"/>
</dbReference>
<feature type="compositionally biased region" description="Polar residues" evidence="4">
    <location>
        <begin position="33"/>
        <end position="51"/>
    </location>
</feature>
<feature type="compositionally biased region" description="Low complexity" evidence="4">
    <location>
        <begin position="1"/>
        <end position="14"/>
    </location>
</feature>
<dbReference type="SUPFAM" id="SSF52047">
    <property type="entry name" value="RNI-like"/>
    <property type="match status" value="1"/>
</dbReference>
<dbReference type="GO" id="GO:0005856">
    <property type="term" value="C:cytoskeleton"/>
    <property type="evidence" value="ECO:0007669"/>
    <property type="project" value="UniProtKB-SubCell"/>
</dbReference>
<feature type="compositionally biased region" description="Low complexity" evidence="4">
    <location>
        <begin position="1038"/>
        <end position="1049"/>
    </location>
</feature>
<accession>A0A9P3PRS3</accession>
<name>A0A9P3PRS3_LYOSH</name>
<comment type="subcellular location">
    <subcellularLocation>
        <location evidence="1">Cytoplasm</location>
        <location evidence="1">Cytoskeleton</location>
    </subcellularLocation>
</comment>
<evidence type="ECO:0000256" key="1">
    <source>
        <dbReference type="ARBA" id="ARBA00004245"/>
    </source>
</evidence>
<evidence type="ECO:0000313" key="6">
    <source>
        <dbReference type="Proteomes" id="UP001063166"/>
    </source>
</evidence>
<feature type="region of interest" description="Disordered" evidence="4">
    <location>
        <begin position="1"/>
        <end position="58"/>
    </location>
</feature>
<comment type="caution">
    <text evidence="5">The sequence shown here is derived from an EMBL/GenBank/DDBJ whole genome shotgun (WGS) entry which is preliminary data.</text>
</comment>
<feature type="compositionally biased region" description="Basic and acidic residues" evidence="4">
    <location>
        <begin position="891"/>
        <end position="901"/>
    </location>
</feature>
<evidence type="ECO:0000256" key="2">
    <source>
        <dbReference type="ARBA" id="ARBA00022490"/>
    </source>
</evidence>
<dbReference type="InterPro" id="IPR052410">
    <property type="entry name" value="DRC5"/>
</dbReference>
<sequence>MAASNSSCSPSSSAVTIPIPGKSILKRPPPPQSSLFSRITRFLPTQSQSPPASADETKPLKRAHFILPQIAIVYPISSVNPPSTPTLKEEKRAIEDRELERRKRVVRGNGSQSEGSEMEDWWSMDKVESFYRECCAGCDEEPDPAITVAFKNASPNSPRTVDFSGVQLTVTSASVLSDVFTIEWGLRKLVFRECDLDEHVLKPMLHALLIPDSLSFLSVASNRKLKTPAFRLIGAYVAKSKSIQFLDLSQNNLDKKSIEYITAALATAPDPGLVSLRLDDCALRPPALETLARAVRNSSLRNISLRHNRINPTGAVALALMIRDYPDVVPSSLASPASSVSSSAASSPSSSVSSLPLASPPATPTTPTPAATPIPPQSAPARAGPILPPPRHPTAATGGLQTTYTPYIPRARRKVQTQTPQTPNFPLSATGQQIPIITSSLQGGVTTRHPPHSAAPAMTSFDHHQSQHQQVQRNAHEAGPSAALLDKVRALDALPRLGALRTLDLKGNDLRTGITYIAQVLKRNRTLKVLNLSENKLDVPCLVAIAEALKYNSCLETLDLSKNPCSGPGLEGIQSLRTAFTLNTALKRLFLSSTGLTSAGAIALAEFLPESTSLLHLDLTLNTLDIAGVMALSQGLKANYVMRCLDLNIPPGDEGFARMCREILNSCVRNTEEAERNSQAAGTSASGRGLGKGVWGMIEESELARTIRLGEEHKTEVDIAVRARECINKLTDLVSSEDKDKDKDKQKKVVKAPFPPATRRPEAVAELARDARSILAELATVIQATEDPGRMEELLTVNDELTGLLKDVPAPARPVLTLHGLGISFNGVTGAGGGAGNEGKAKANGVGVPNGHSLGDGREGVNGNVSDGREDGERPGKGEEDDDEVTPTTPRVDKGKGRAEPEPEEPEKVLSPTSSLLAAVSGTEGSESEDEDGHPRYLPPEIAGVASPTDRSRIWVAEEGEVFRKGTVLLGPEEMEGEYAGEELRRELLEAMVQRPPPRPLGDDFLGLDTLQEQRSDEPPPTSPREAEPAKFPPRPYISRSRSSSNNSILGVISPTIPASAPATNGEFALHGSPTSLTSPKSPLGQGPRSPSPNGIGIKPSLSRLVRGRPTSDVEAE</sequence>
<dbReference type="AlphaFoldDB" id="A0A9P3PRS3"/>
<evidence type="ECO:0000313" key="5">
    <source>
        <dbReference type="EMBL" id="GLB40843.1"/>
    </source>
</evidence>
<feature type="compositionally biased region" description="Basic and acidic residues" evidence="4">
    <location>
        <begin position="867"/>
        <end position="878"/>
    </location>
</feature>
<evidence type="ECO:0000256" key="4">
    <source>
        <dbReference type="SAM" id="MobiDB-lite"/>
    </source>
</evidence>
<dbReference type="Proteomes" id="UP001063166">
    <property type="component" value="Unassembled WGS sequence"/>
</dbReference>
<feature type="region of interest" description="Disordered" evidence="4">
    <location>
        <begin position="990"/>
        <end position="1117"/>
    </location>
</feature>
<organism evidence="5 6">
    <name type="scientific">Lyophyllum shimeji</name>
    <name type="common">Hon-shimeji</name>
    <name type="synonym">Tricholoma shimeji</name>
    <dbReference type="NCBI Taxonomy" id="47721"/>
    <lineage>
        <taxon>Eukaryota</taxon>
        <taxon>Fungi</taxon>
        <taxon>Dikarya</taxon>
        <taxon>Basidiomycota</taxon>
        <taxon>Agaricomycotina</taxon>
        <taxon>Agaricomycetes</taxon>
        <taxon>Agaricomycetidae</taxon>
        <taxon>Agaricales</taxon>
        <taxon>Tricholomatineae</taxon>
        <taxon>Lyophyllaceae</taxon>
        <taxon>Lyophyllum</taxon>
    </lineage>
</organism>
<gene>
    <name evidence="5" type="ORF">LshimejAT787_0900580</name>
</gene>
<reference evidence="5" key="1">
    <citation type="submission" date="2022-07" db="EMBL/GenBank/DDBJ databases">
        <title>The genome of Lyophyllum shimeji provides insight into the initial evolution of ectomycorrhizal fungal genome.</title>
        <authorList>
            <person name="Kobayashi Y."/>
            <person name="Shibata T."/>
            <person name="Hirakawa H."/>
            <person name="Shigenobu S."/>
            <person name="Nishiyama T."/>
            <person name="Yamada A."/>
            <person name="Hasebe M."/>
            <person name="Kawaguchi M."/>
        </authorList>
    </citation>
    <scope>NUCLEOTIDE SEQUENCE</scope>
    <source>
        <strain evidence="5">AT787</strain>
    </source>
</reference>
<feature type="compositionally biased region" description="Pro residues" evidence="4">
    <location>
        <begin position="358"/>
        <end position="378"/>
    </location>
</feature>
<dbReference type="InterPro" id="IPR001611">
    <property type="entry name" value="Leu-rich_rpt"/>
</dbReference>
<dbReference type="SMART" id="SM00368">
    <property type="entry name" value="LRR_RI"/>
    <property type="match status" value="7"/>
</dbReference>
<keyword evidence="3" id="KW-0206">Cytoskeleton</keyword>
<feature type="region of interest" description="Disordered" evidence="4">
    <location>
        <begin position="333"/>
        <end position="402"/>
    </location>
</feature>
<dbReference type="OrthoDB" id="120976at2759"/>
<dbReference type="PANTHER" id="PTHR24107">
    <property type="entry name" value="YNEIN REGULATORY COMPLEX SUBUNIT 5"/>
    <property type="match status" value="1"/>
</dbReference>
<keyword evidence="2" id="KW-0963">Cytoplasm</keyword>
<dbReference type="InterPro" id="IPR032675">
    <property type="entry name" value="LRR_dom_sf"/>
</dbReference>
<feature type="compositionally biased region" description="Low complexity" evidence="4">
    <location>
        <begin position="1073"/>
        <end position="1084"/>
    </location>
</feature>
<feature type="region of interest" description="Disordered" evidence="4">
    <location>
        <begin position="834"/>
        <end position="945"/>
    </location>
</feature>
<dbReference type="EMBL" id="BRPK01000009">
    <property type="protein sequence ID" value="GLB40843.1"/>
    <property type="molecule type" value="Genomic_DNA"/>
</dbReference>
<protein>
    <submittedName>
        <fullName evidence="5">Leucine Rich repeat</fullName>
    </submittedName>
</protein>
<proteinExistence type="predicted"/>
<dbReference type="Gene3D" id="3.80.10.10">
    <property type="entry name" value="Ribonuclease Inhibitor"/>
    <property type="match status" value="3"/>
</dbReference>